<protein>
    <submittedName>
        <fullName evidence="1">Uncharacterized protein</fullName>
    </submittedName>
</protein>
<dbReference type="EMBL" id="JAIQCJ010002438">
    <property type="protein sequence ID" value="KAJ8776292.1"/>
    <property type="molecule type" value="Genomic_DNA"/>
</dbReference>
<organism evidence="1 2">
    <name type="scientific">Eschrichtius robustus</name>
    <name type="common">California gray whale</name>
    <name type="synonym">Eschrichtius gibbosus</name>
    <dbReference type="NCBI Taxonomy" id="9764"/>
    <lineage>
        <taxon>Eukaryota</taxon>
        <taxon>Metazoa</taxon>
        <taxon>Chordata</taxon>
        <taxon>Craniata</taxon>
        <taxon>Vertebrata</taxon>
        <taxon>Euteleostomi</taxon>
        <taxon>Mammalia</taxon>
        <taxon>Eutheria</taxon>
        <taxon>Laurasiatheria</taxon>
        <taxon>Artiodactyla</taxon>
        <taxon>Whippomorpha</taxon>
        <taxon>Cetacea</taxon>
        <taxon>Mysticeti</taxon>
        <taxon>Eschrichtiidae</taxon>
        <taxon>Eschrichtius</taxon>
    </lineage>
</organism>
<name>A0AB34GAA5_ESCRO</name>
<dbReference type="AlphaFoldDB" id="A0AB34GAA5"/>
<evidence type="ECO:0000313" key="2">
    <source>
        <dbReference type="Proteomes" id="UP001159641"/>
    </source>
</evidence>
<proteinExistence type="predicted"/>
<sequence length="108" mass="11970">MGEGRTVKEGFVELVAVGLEIQRSAMIPNLLLEEPLAQTSAKEPWTLVVLSIESVKKNLPIWREGWRPRLSLGQPGPTAKYGSGVAALSLFLQVMAMEWPQEPRRSQS</sequence>
<keyword evidence="2" id="KW-1185">Reference proteome</keyword>
<accession>A0AB34GAA5</accession>
<reference evidence="1 2" key="1">
    <citation type="submission" date="2022-11" db="EMBL/GenBank/DDBJ databases">
        <title>Whole genome sequence of Eschrichtius robustus ER-17-0199.</title>
        <authorList>
            <person name="Bruniche-Olsen A."/>
            <person name="Black A.N."/>
            <person name="Fields C.J."/>
            <person name="Walden K."/>
            <person name="Dewoody J.A."/>
        </authorList>
    </citation>
    <scope>NUCLEOTIDE SEQUENCE [LARGE SCALE GENOMIC DNA]</scope>
    <source>
        <strain evidence="1">ER-17-0199</strain>
        <tissue evidence="1">Blubber</tissue>
    </source>
</reference>
<evidence type="ECO:0000313" key="1">
    <source>
        <dbReference type="EMBL" id="KAJ8776292.1"/>
    </source>
</evidence>
<gene>
    <name evidence="1" type="ORF">J1605_015590</name>
</gene>
<dbReference type="Proteomes" id="UP001159641">
    <property type="component" value="Unassembled WGS sequence"/>
</dbReference>
<comment type="caution">
    <text evidence="1">The sequence shown here is derived from an EMBL/GenBank/DDBJ whole genome shotgun (WGS) entry which is preliminary data.</text>
</comment>